<dbReference type="InterPro" id="IPR052614">
    <property type="entry name" value="CFAP65"/>
</dbReference>
<proteinExistence type="predicted"/>
<dbReference type="Pfam" id="PF24507">
    <property type="entry name" value="Ig_CFAP65_4th"/>
    <property type="match status" value="1"/>
</dbReference>
<dbReference type="PANTHER" id="PTHR46127">
    <property type="entry name" value="CILIA- AND FLAGELLA-ASSOCIATED PROTEIN 65"/>
    <property type="match status" value="1"/>
</dbReference>
<dbReference type="EMBL" id="JARGDH010000003">
    <property type="protein sequence ID" value="KAL0272360.1"/>
    <property type="molecule type" value="Genomic_DNA"/>
</dbReference>
<reference evidence="4" key="1">
    <citation type="journal article" date="2024" name="Gigascience">
        <title>Chromosome-level genome of the poultry shaft louse Menopon gallinae provides insight into the host-switching and adaptive evolution of parasitic lice.</title>
        <authorList>
            <person name="Xu Y."/>
            <person name="Ma L."/>
            <person name="Liu S."/>
            <person name="Liang Y."/>
            <person name="Liu Q."/>
            <person name="He Z."/>
            <person name="Tian L."/>
            <person name="Duan Y."/>
            <person name="Cai W."/>
            <person name="Li H."/>
            <person name="Song F."/>
        </authorList>
    </citation>
    <scope>NUCLEOTIDE SEQUENCE</scope>
    <source>
        <strain evidence="4">Cailab_2023a</strain>
    </source>
</reference>
<evidence type="ECO:0000259" key="3">
    <source>
        <dbReference type="Pfam" id="PF24507"/>
    </source>
</evidence>
<dbReference type="Pfam" id="PF24291">
    <property type="entry name" value="Ig_CFAP65"/>
    <property type="match status" value="1"/>
</dbReference>
<dbReference type="InterPro" id="IPR056305">
    <property type="entry name" value="Ig_CFAP65_10th"/>
</dbReference>
<dbReference type="AlphaFoldDB" id="A0AAW2HQU4"/>
<evidence type="ECO:0000256" key="1">
    <source>
        <dbReference type="SAM" id="MobiDB-lite"/>
    </source>
</evidence>
<protein>
    <submittedName>
        <fullName evidence="4">Uncharacterized protein</fullName>
    </submittedName>
</protein>
<dbReference type="PANTHER" id="PTHR46127:SF1">
    <property type="entry name" value="CILIA- AND FLAGELLA-ASSOCIATED PROTEIN 65"/>
    <property type="match status" value="1"/>
</dbReference>
<name>A0AAW2HQU4_9NEOP</name>
<sequence length="1210" mass="139640">MEVAATFNLHCVSIGANVQNLLYHGEFFIARMSGVTTKKYKLTNFSDCPSKFQFQNNGCINPFRITPELGVIQAKGTLVVDIQFVPSQYGVYNRRAFCLFQFHEPVIFELVGIHRTEMKSNKKKVKFDCEYESKHKSNYEAFMNDQNEAPADEKEDPCLDQSTKKRHLRYSEEEDEEPEGFVGSQVPVINAIKIFDRPLLSTYFLNMENKSSFPRALKMTNKSENREFYFEWSNENAKHFSITPKQKNIRPNEELELSIDFCPESRNRLYSGELDVRIFLLRGEDTASDPEAISLPLTMPLYVIGHSFPADSDGWLEQCEIEPKEVEFPSCTPGEVLYTSIMLKRNGHLPVSYEFIPPKRTSIKIKPPLGHITKSHQIAIVQFNSSNKPDGIHREEWKVAYNTSKKYYGNVIITARVENPAIIVDYDNKYRINPSLPGAVCKSPLTMRNPTRMELKYEFVIPRQITWFEIPVREGIIEPTCEISVDAFFKPEYTGEYLDHISCRVRSVKMPNYVCSTKIQLEGSCHDGTLVATPSFHDFGVCLYGEKQIKMFHLYNFTPVAINFKLFAQHEEMFEKEQNSVHISPTTGFIREKNSTQIEIKLVPRILDVSYVSIMCQLMASEDSECPLPNEPKRIILLKADCNLPKCQIIDLNVESSGPVITPDWMWKMMNINSVNRALNRVLPHEEEDVLVRLPQAPVGSPPIIIHLLFETKNPYPMSFEVRKIYRNHICNVPSWVGLPQLEASNRIIFDPPRVLLKPVQRRAVRLVITFEAVGYTNYEWSLDISQLRLLNLKTTVNAMAVDETMETAMYLEPRIMLEPVYIGDQSPSVHLFWLYNNTPSSSCYMVDKKQLAKSTSPFPKIFDCLNSHGILPPFSCHPVIFSFKPIEAKEYEVVTNICLNRESVMDLKLTGRGILDYSPFRELCHLPSIPEIPILKPADIEVQPSVRVLTVNFVPTFSEVQRVFFLKNLSEDQTWAFRWHVFHIKNVLKARVEPKEGKINPGDKTYQILTIKTYRFPLKTAFSVPCDVTDYTALNKYEAFIVFQKKVSTECQENFTITEEGVSTHEIPNVEMPEKPKINHTFIAVNLHITLGNAYDIKLQPKWEMKQTCGEEIPLSFGPGRELDVDGWRIVNSTLEKIVWNIIYSPMFENRFKKYQEEFGQPTYPEIIPRRERDLQMWRISSQNSLQKFDIQSVLEELIISILSKHSQQ</sequence>
<comment type="caution">
    <text evidence="4">The sequence shown here is derived from an EMBL/GenBank/DDBJ whole genome shotgun (WGS) entry which is preliminary data.</text>
</comment>
<feature type="region of interest" description="Disordered" evidence="1">
    <location>
        <begin position="149"/>
        <end position="179"/>
    </location>
</feature>
<dbReference type="InterPro" id="IPR058536">
    <property type="entry name" value="Ig_CFAP65_4th"/>
</dbReference>
<feature type="domain" description="CFAP65 fourth Ig-like" evidence="3">
    <location>
        <begin position="28"/>
        <end position="112"/>
    </location>
</feature>
<feature type="domain" description="CFAP65 tenth Ig-like" evidence="2">
    <location>
        <begin position="805"/>
        <end position="915"/>
    </location>
</feature>
<dbReference type="EMBL" id="JARGDH010000003">
    <property type="protein sequence ID" value="KAL0272361.1"/>
    <property type="molecule type" value="Genomic_DNA"/>
</dbReference>
<evidence type="ECO:0000259" key="2">
    <source>
        <dbReference type="Pfam" id="PF24291"/>
    </source>
</evidence>
<gene>
    <name evidence="4" type="ORF">PYX00_005362</name>
</gene>
<accession>A0AAW2HQU4</accession>
<organism evidence="4">
    <name type="scientific">Menopon gallinae</name>
    <name type="common">poultry shaft louse</name>
    <dbReference type="NCBI Taxonomy" id="328185"/>
    <lineage>
        <taxon>Eukaryota</taxon>
        <taxon>Metazoa</taxon>
        <taxon>Ecdysozoa</taxon>
        <taxon>Arthropoda</taxon>
        <taxon>Hexapoda</taxon>
        <taxon>Insecta</taxon>
        <taxon>Pterygota</taxon>
        <taxon>Neoptera</taxon>
        <taxon>Paraneoptera</taxon>
        <taxon>Psocodea</taxon>
        <taxon>Troctomorpha</taxon>
        <taxon>Phthiraptera</taxon>
        <taxon>Amblycera</taxon>
        <taxon>Menoponidae</taxon>
        <taxon>Menopon</taxon>
    </lineage>
</organism>
<evidence type="ECO:0000313" key="4">
    <source>
        <dbReference type="EMBL" id="KAL0272360.1"/>
    </source>
</evidence>
<dbReference type="InterPro" id="IPR013783">
    <property type="entry name" value="Ig-like_fold"/>
</dbReference>
<dbReference type="Gene3D" id="2.60.40.10">
    <property type="entry name" value="Immunoglobulins"/>
    <property type="match status" value="5"/>
</dbReference>